<dbReference type="EMBL" id="KN818320">
    <property type="protein sequence ID" value="KIL59224.1"/>
    <property type="molecule type" value="Genomic_DNA"/>
</dbReference>
<sequence>MFARPSYEQCDLNLCITSTQSSPSHTPYPSAFRQNLGSIQKKKSTQDLEDSLPDNHTNTTNDDDPSIDGFSHANTTTNPVNNDNDGPEGFPRADCTMRTDRASLGSLAYRLCPMGLLSQPIQTRLGRIRASVKGAQEEQDQLQERPQLPPCAPASTPFHTVGPDASPRREVDDRQGCGGRARHAVKIVGKSTLPYLVVYGMMQCYGR</sequence>
<gene>
    <name evidence="2" type="ORF">M378DRAFT_27135</name>
</gene>
<dbReference type="Proteomes" id="UP000054549">
    <property type="component" value="Unassembled WGS sequence"/>
</dbReference>
<feature type="compositionally biased region" description="Low complexity" evidence="1">
    <location>
        <begin position="74"/>
        <end position="84"/>
    </location>
</feature>
<feature type="compositionally biased region" description="Basic and acidic residues" evidence="1">
    <location>
        <begin position="166"/>
        <end position="175"/>
    </location>
</feature>
<keyword evidence="3" id="KW-1185">Reference proteome</keyword>
<proteinExistence type="predicted"/>
<dbReference type="HOGENOM" id="CLU_1326083_0_0_1"/>
<protein>
    <submittedName>
        <fullName evidence="2">Uncharacterized protein</fullName>
    </submittedName>
</protein>
<organism evidence="2 3">
    <name type="scientific">Amanita muscaria (strain Koide BX008)</name>
    <dbReference type="NCBI Taxonomy" id="946122"/>
    <lineage>
        <taxon>Eukaryota</taxon>
        <taxon>Fungi</taxon>
        <taxon>Dikarya</taxon>
        <taxon>Basidiomycota</taxon>
        <taxon>Agaricomycotina</taxon>
        <taxon>Agaricomycetes</taxon>
        <taxon>Agaricomycetidae</taxon>
        <taxon>Agaricales</taxon>
        <taxon>Pluteineae</taxon>
        <taxon>Amanitaceae</taxon>
        <taxon>Amanita</taxon>
    </lineage>
</organism>
<evidence type="ECO:0000313" key="3">
    <source>
        <dbReference type="Proteomes" id="UP000054549"/>
    </source>
</evidence>
<feature type="region of interest" description="Disordered" evidence="1">
    <location>
        <begin position="41"/>
        <end position="95"/>
    </location>
</feature>
<dbReference type="AlphaFoldDB" id="A0A0C2SYJ8"/>
<name>A0A0C2SYJ8_AMAMK</name>
<evidence type="ECO:0000313" key="2">
    <source>
        <dbReference type="EMBL" id="KIL59224.1"/>
    </source>
</evidence>
<evidence type="ECO:0000256" key="1">
    <source>
        <dbReference type="SAM" id="MobiDB-lite"/>
    </source>
</evidence>
<reference evidence="2 3" key="1">
    <citation type="submission" date="2014-04" db="EMBL/GenBank/DDBJ databases">
        <title>Evolutionary Origins and Diversification of the Mycorrhizal Mutualists.</title>
        <authorList>
            <consortium name="DOE Joint Genome Institute"/>
            <consortium name="Mycorrhizal Genomics Consortium"/>
            <person name="Kohler A."/>
            <person name="Kuo A."/>
            <person name="Nagy L.G."/>
            <person name="Floudas D."/>
            <person name="Copeland A."/>
            <person name="Barry K.W."/>
            <person name="Cichocki N."/>
            <person name="Veneault-Fourrey C."/>
            <person name="LaButti K."/>
            <person name="Lindquist E.A."/>
            <person name="Lipzen A."/>
            <person name="Lundell T."/>
            <person name="Morin E."/>
            <person name="Murat C."/>
            <person name="Riley R."/>
            <person name="Ohm R."/>
            <person name="Sun H."/>
            <person name="Tunlid A."/>
            <person name="Henrissat B."/>
            <person name="Grigoriev I.V."/>
            <person name="Hibbett D.S."/>
            <person name="Martin F."/>
        </authorList>
    </citation>
    <scope>NUCLEOTIDE SEQUENCE [LARGE SCALE GENOMIC DNA]</scope>
    <source>
        <strain evidence="2 3">Koide BX008</strain>
    </source>
</reference>
<feature type="region of interest" description="Disordered" evidence="1">
    <location>
        <begin position="141"/>
        <end position="177"/>
    </location>
</feature>
<dbReference type="InParanoid" id="A0A0C2SYJ8"/>
<accession>A0A0C2SYJ8</accession>